<evidence type="ECO:0000256" key="4">
    <source>
        <dbReference type="ARBA" id="ARBA00023163"/>
    </source>
</evidence>
<feature type="domain" description="GATA-type" evidence="7">
    <location>
        <begin position="473"/>
        <end position="525"/>
    </location>
</feature>
<evidence type="ECO:0000256" key="6">
    <source>
        <dbReference type="SAM" id="MobiDB-lite"/>
    </source>
</evidence>
<dbReference type="STRING" id="645134.A0A0L0HQ93"/>
<dbReference type="OrthoDB" id="10258327at2759"/>
<evidence type="ECO:0000256" key="3">
    <source>
        <dbReference type="ARBA" id="ARBA00023015"/>
    </source>
</evidence>
<dbReference type="GO" id="GO:0006338">
    <property type="term" value="P:chromatin remodeling"/>
    <property type="evidence" value="ECO:0007669"/>
    <property type="project" value="InterPro"/>
</dbReference>
<dbReference type="Pfam" id="PF00320">
    <property type="entry name" value="GATA"/>
    <property type="match status" value="1"/>
</dbReference>
<evidence type="ECO:0000256" key="1">
    <source>
        <dbReference type="ARBA" id="ARBA00004123"/>
    </source>
</evidence>
<feature type="region of interest" description="Disordered" evidence="6">
    <location>
        <begin position="272"/>
        <end position="335"/>
    </location>
</feature>
<dbReference type="eggNOG" id="KOG1649">
    <property type="taxonomic scope" value="Eukaryota"/>
</dbReference>
<comment type="subcellular location">
    <subcellularLocation>
        <location evidence="1">Nucleus</location>
    </subcellularLocation>
</comment>
<dbReference type="PANTHER" id="PTHR10019">
    <property type="entry name" value="SNF5"/>
    <property type="match status" value="1"/>
</dbReference>
<dbReference type="Pfam" id="PF04855">
    <property type="entry name" value="SNF5"/>
    <property type="match status" value="1"/>
</dbReference>
<dbReference type="SUPFAM" id="SSF57716">
    <property type="entry name" value="Glucocorticoid receptor-like (DNA-binding domain)"/>
    <property type="match status" value="1"/>
</dbReference>
<gene>
    <name evidence="8" type="ORF">SPPG_02054</name>
</gene>
<dbReference type="InterPro" id="IPR000679">
    <property type="entry name" value="Znf_GATA"/>
</dbReference>
<dbReference type="GO" id="GO:0008270">
    <property type="term" value="F:zinc ion binding"/>
    <property type="evidence" value="ECO:0007669"/>
    <property type="project" value="InterPro"/>
</dbReference>
<keyword evidence="5" id="KW-0539">Nucleus</keyword>
<dbReference type="Proteomes" id="UP000053201">
    <property type="component" value="Unassembled WGS sequence"/>
</dbReference>
<dbReference type="CDD" id="cd00202">
    <property type="entry name" value="ZnF_GATA"/>
    <property type="match status" value="1"/>
</dbReference>
<feature type="compositionally biased region" description="Polar residues" evidence="6">
    <location>
        <begin position="304"/>
        <end position="314"/>
    </location>
</feature>
<name>A0A0L0HQ93_SPIPD</name>
<dbReference type="SMART" id="SM00401">
    <property type="entry name" value="ZnF_GATA"/>
    <property type="match status" value="1"/>
</dbReference>
<dbReference type="InParanoid" id="A0A0L0HQ93"/>
<feature type="compositionally biased region" description="Basic and acidic residues" evidence="6">
    <location>
        <begin position="290"/>
        <end position="303"/>
    </location>
</feature>
<protein>
    <recommendedName>
        <fullName evidence="7">GATA-type domain-containing protein</fullName>
    </recommendedName>
</protein>
<dbReference type="GeneID" id="27685673"/>
<evidence type="ECO:0000313" key="9">
    <source>
        <dbReference type="Proteomes" id="UP000053201"/>
    </source>
</evidence>
<feature type="compositionally biased region" description="Pro residues" evidence="6">
    <location>
        <begin position="324"/>
        <end position="334"/>
    </location>
</feature>
<dbReference type="InterPro" id="IPR013088">
    <property type="entry name" value="Znf_NHR/GATA"/>
</dbReference>
<dbReference type="FunCoup" id="A0A0L0HQ93">
    <property type="interactions" value="508"/>
</dbReference>
<organism evidence="8 9">
    <name type="scientific">Spizellomyces punctatus (strain DAOM BR117)</name>
    <dbReference type="NCBI Taxonomy" id="645134"/>
    <lineage>
        <taxon>Eukaryota</taxon>
        <taxon>Fungi</taxon>
        <taxon>Fungi incertae sedis</taxon>
        <taxon>Chytridiomycota</taxon>
        <taxon>Chytridiomycota incertae sedis</taxon>
        <taxon>Chytridiomycetes</taxon>
        <taxon>Spizellomycetales</taxon>
        <taxon>Spizellomycetaceae</taxon>
        <taxon>Spizellomyces</taxon>
    </lineage>
</organism>
<dbReference type="GO" id="GO:0043565">
    <property type="term" value="F:sequence-specific DNA binding"/>
    <property type="evidence" value="ECO:0007669"/>
    <property type="project" value="InterPro"/>
</dbReference>
<dbReference type="InterPro" id="IPR006939">
    <property type="entry name" value="SNF5"/>
</dbReference>
<keyword evidence="9" id="KW-1185">Reference proteome</keyword>
<dbReference type="Gene3D" id="3.30.50.10">
    <property type="entry name" value="Erythroid Transcription Factor GATA-1, subunit A"/>
    <property type="match status" value="1"/>
</dbReference>
<evidence type="ECO:0000259" key="7">
    <source>
        <dbReference type="SMART" id="SM00401"/>
    </source>
</evidence>
<evidence type="ECO:0000256" key="5">
    <source>
        <dbReference type="ARBA" id="ARBA00023242"/>
    </source>
</evidence>
<dbReference type="RefSeq" id="XP_016611018.1">
    <property type="nucleotide sequence ID" value="XM_016750356.1"/>
</dbReference>
<dbReference type="GO" id="GO:0006355">
    <property type="term" value="P:regulation of DNA-templated transcription"/>
    <property type="evidence" value="ECO:0007669"/>
    <property type="project" value="InterPro"/>
</dbReference>
<dbReference type="EMBL" id="KQ257452">
    <property type="protein sequence ID" value="KND02979.1"/>
    <property type="molecule type" value="Genomic_DNA"/>
</dbReference>
<accession>A0A0L0HQ93</accession>
<sequence>MGSNIYSQSAYVDSDLIEDEELAPPRPRRDLGDFKYKSDKRARASGTRHYYYNKQQLQDVAERTVQLVPIRLDLEVEGVKLRDQFTWNLNETLITPEQFAQLLADDFDTPYALQFVPLIAEEIRRQVQNYGAAVEEDPTADGKPRIKDDEADETDYGEIRIIIKLDLHVGTLHLRDQFEWPVFSTSSITPEEFAKQLAADLGVGGEFVPVIAHAIREQVCLARMNWDDATPAPPMRGRPFRPENIEDDWEPELRELTEQEIERIMRERERSTRRLRRQNRQMGRTAASYQRHETPPVYRDRSTRSALTPYSNTRTSHRTYQPAMDPPPHQPPPTQQYITYSFALPSTPSVRTNGSQPLHPGTAQSAIENHVPPAVPLTATSGTVTTSDSLGASILALATPSVPPIETRFTPAAYGPTQNTPRKSPIKAKQNQFINDHMYFAKQLQMMQCNIDEIDKQKRQLTEGSPRRNSTDFRASWRCLWCGLSGMYTPTLRRGPKGKHTLCNACGIWFSKHGAMPQERFQEHMHAY</sequence>
<dbReference type="OMA" id="NAMAMRM"/>
<keyword evidence="4" id="KW-0804">Transcription</keyword>
<proteinExistence type="inferred from homology"/>
<dbReference type="AlphaFoldDB" id="A0A0L0HQ93"/>
<dbReference type="GO" id="GO:0000228">
    <property type="term" value="C:nuclear chromosome"/>
    <property type="evidence" value="ECO:0007669"/>
    <property type="project" value="InterPro"/>
</dbReference>
<keyword evidence="3" id="KW-0805">Transcription regulation</keyword>
<reference evidence="8 9" key="1">
    <citation type="submission" date="2009-08" db="EMBL/GenBank/DDBJ databases">
        <title>The Genome Sequence of Spizellomyces punctatus strain DAOM BR117.</title>
        <authorList>
            <consortium name="The Broad Institute Genome Sequencing Platform"/>
            <person name="Russ C."/>
            <person name="Cuomo C."/>
            <person name="Shea T."/>
            <person name="Young S.K."/>
            <person name="Zeng Q."/>
            <person name="Koehrsen M."/>
            <person name="Haas B."/>
            <person name="Borodovsky M."/>
            <person name="Guigo R."/>
            <person name="Alvarado L."/>
            <person name="Berlin A."/>
            <person name="Bochicchio J."/>
            <person name="Borenstein D."/>
            <person name="Chapman S."/>
            <person name="Chen Z."/>
            <person name="Engels R."/>
            <person name="Freedman E."/>
            <person name="Gellesch M."/>
            <person name="Goldberg J."/>
            <person name="Griggs A."/>
            <person name="Gujja S."/>
            <person name="Heiman D."/>
            <person name="Hepburn T."/>
            <person name="Howarth C."/>
            <person name="Jen D."/>
            <person name="Larson L."/>
            <person name="Lewis B."/>
            <person name="Mehta T."/>
            <person name="Park D."/>
            <person name="Pearson M."/>
            <person name="Roberts A."/>
            <person name="Saif S."/>
            <person name="Shenoy N."/>
            <person name="Sisk P."/>
            <person name="Stolte C."/>
            <person name="Sykes S."/>
            <person name="Thomson T."/>
            <person name="Walk T."/>
            <person name="White J."/>
            <person name="Yandava C."/>
            <person name="Burger G."/>
            <person name="Gray M.W."/>
            <person name="Holland P.W.H."/>
            <person name="King N."/>
            <person name="Lang F.B.F."/>
            <person name="Roger A.J."/>
            <person name="Ruiz-Trillo I."/>
            <person name="Lander E."/>
            <person name="Nusbaum C."/>
        </authorList>
    </citation>
    <scope>NUCLEOTIDE SEQUENCE [LARGE SCALE GENOMIC DNA]</scope>
    <source>
        <strain evidence="8 9">DAOM BR117</strain>
    </source>
</reference>
<evidence type="ECO:0000313" key="8">
    <source>
        <dbReference type="EMBL" id="KND02979.1"/>
    </source>
</evidence>
<evidence type="ECO:0000256" key="2">
    <source>
        <dbReference type="ARBA" id="ARBA00010239"/>
    </source>
</evidence>
<comment type="similarity">
    <text evidence="2">Belongs to the SNF5 family.</text>
</comment>
<dbReference type="VEuPathDB" id="FungiDB:SPPG_02054"/>